<sequence>MSYREVTDFIDKMCLLGYPRLISRENFRSTNFGLVAEILNWFCQKLDTNNGINFLLETEQERVVFVISAVKFLNTKLQIKLNPKRLYQADNIAVRELLNVATFFYEAMQLARNGGDEDEPSLYGFSGQPEDVREMRQLASEITSKGALIHDFLGQESRMKYQRDQVLQHTYELGQIESALQIKMKKMEVKITQKQEAIDSISNTEASLDQKIDKKSQELQRLRKRLETMKNIRPPFMDEFEKLEAELRQCYEEYVSKFRCLSYLDGQWQELEKNEQQELEERQVFEYTGYAVLCKNLTINCGTRLPPARWLSV</sequence>
<evidence type="ECO:0000256" key="1">
    <source>
        <dbReference type="ARBA" id="ARBA00004138"/>
    </source>
</evidence>
<evidence type="ECO:0000256" key="2">
    <source>
        <dbReference type="ARBA" id="ARBA00008340"/>
    </source>
</evidence>
<reference evidence="8" key="2">
    <citation type="submission" date="2015-10" db="EMBL/GenBank/DDBJ databases">
        <authorList>
            <person name="Gilbert D.G."/>
        </authorList>
    </citation>
    <scope>NUCLEOTIDE SEQUENCE</scope>
</reference>
<evidence type="ECO:0000313" key="8">
    <source>
        <dbReference type="EMBL" id="JAI83458.1"/>
    </source>
</evidence>
<comment type="similarity">
    <text evidence="2">Belongs to the CLUAP1 family.</text>
</comment>
<proteinExistence type="inferred from homology"/>
<reference evidence="8" key="1">
    <citation type="submission" date="2015-10" db="EMBL/GenBank/DDBJ databases">
        <title>Daphnia magna gene sets from two clonal populations assembled and annotated with EvidentialGene.</title>
        <authorList>
            <person name="Gilbert D."/>
            <person name="Podicheti R."/>
            <person name="Orsini L."/>
            <person name="Colbourne J."/>
            <person name="Pfrender M."/>
        </authorList>
    </citation>
    <scope>NUCLEOTIDE SEQUENCE</scope>
</reference>
<protein>
    <submittedName>
        <fullName evidence="8">Clusterin-associated protein</fullName>
    </submittedName>
</protein>
<dbReference type="PANTHER" id="PTHR21547">
    <property type="entry name" value="CLUSTERIN ASSOCIATED PROTEIN 1"/>
    <property type="match status" value="1"/>
</dbReference>
<dbReference type="GO" id="GO:0060271">
    <property type="term" value="P:cilium assembly"/>
    <property type="evidence" value="ECO:0007669"/>
    <property type="project" value="TreeGrafter"/>
</dbReference>
<dbReference type="OrthoDB" id="438545at2759"/>
<dbReference type="GO" id="GO:0030992">
    <property type="term" value="C:intraciliary transport particle B"/>
    <property type="evidence" value="ECO:0007669"/>
    <property type="project" value="TreeGrafter"/>
</dbReference>
<name>A0A0P4XKR8_9CRUS</name>
<organism evidence="8">
    <name type="scientific">Daphnia magna</name>
    <dbReference type="NCBI Taxonomy" id="35525"/>
    <lineage>
        <taxon>Eukaryota</taxon>
        <taxon>Metazoa</taxon>
        <taxon>Ecdysozoa</taxon>
        <taxon>Arthropoda</taxon>
        <taxon>Crustacea</taxon>
        <taxon>Branchiopoda</taxon>
        <taxon>Diplostraca</taxon>
        <taxon>Cladocera</taxon>
        <taxon>Anomopoda</taxon>
        <taxon>Daphniidae</taxon>
        <taxon>Daphnia</taxon>
    </lineage>
</organism>
<keyword evidence="6" id="KW-0966">Cell projection</keyword>
<evidence type="ECO:0000256" key="4">
    <source>
        <dbReference type="ARBA" id="ARBA00023054"/>
    </source>
</evidence>
<dbReference type="InterPro" id="IPR019366">
    <property type="entry name" value="Clusterin-associated_protein-1"/>
</dbReference>
<evidence type="ECO:0000256" key="7">
    <source>
        <dbReference type="SAM" id="Coils"/>
    </source>
</evidence>
<keyword evidence="4 7" id="KW-0175">Coiled coil</keyword>
<dbReference type="PANTHER" id="PTHR21547:SF0">
    <property type="entry name" value="CLUSTERIN-ASSOCIATED PROTEIN 1"/>
    <property type="match status" value="1"/>
</dbReference>
<evidence type="ECO:0000256" key="3">
    <source>
        <dbReference type="ARBA" id="ARBA00022794"/>
    </source>
</evidence>
<dbReference type="AlphaFoldDB" id="A0A0P4XKR8"/>
<accession>A0A0P4XKR8</accession>
<evidence type="ECO:0000256" key="5">
    <source>
        <dbReference type="ARBA" id="ARBA00023069"/>
    </source>
</evidence>
<comment type="subcellular location">
    <subcellularLocation>
        <location evidence="1">Cell projection</location>
        <location evidence="1">Cilium</location>
    </subcellularLocation>
</comment>
<dbReference type="EMBL" id="GDIP01239943">
    <property type="protein sequence ID" value="JAI83458.1"/>
    <property type="molecule type" value="Transcribed_RNA"/>
</dbReference>
<dbReference type="EMBL" id="GDIP01238693">
    <property type="protein sequence ID" value="JAI84708.1"/>
    <property type="molecule type" value="Transcribed_RNA"/>
</dbReference>
<dbReference type="GO" id="GO:0005929">
    <property type="term" value="C:cilium"/>
    <property type="evidence" value="ECO:0007669"/>
    <property type="project" value="UniProtKB-SubCell"/>
</dbReference>
<evidence type="ECO:0000256" key="6">
    <source>
        <dbReference type="ARBA" id="ARBA00023273"/>
    </source>
</evidence>
<keyword evidence="3" id="KW-0970">Cilium biogenesis/degradation</keyword>
<dbReference type="GO" id="GO:0005815">
    <property type="term" value="C:microtubule organizing center"/>
    <property type="evidence" value="ECO:0007669"/>
    <property type="project" value="TreeGrafter"/>
</dbReference>
<keyword evidence="5" id="KW-0969">Cilium</keyword>
<feature type="coiled-coil region" evidence="7">
    <location>
        <begin position="184"/>
        <end position="232"/>
    </location>
</feature>
<dbReference type="Pfam" id="PF10234">
    <property type="entry name" value="Cluap1"/>
    <property type="match status" value="1"/>
</dbReference>